<reference evidence="7" key="1">
    <citation type="journal article" date="2020" name="mSystems">
        <title>Genome- and Community-Level Interaction Insights into Carbon Utilization and Element Cycling Functions of Hydrothermarchaeota in Hydrothermal Sediment.</title>
        <authorList>
            <person name="Zhou Z."/>
            <person name="Liu Y."/>
            <person name="Xu W."/>
            <person name="Pan J."/>
            <person name="Luo Z.H."/>
            <person name="Li M."/>
        </authorList>
    </citation>
    <scope>NUCLEOTIDE SEQUENCE [LARGE SCALE GENOMIC DNA]</scope>
    <source>
        <strain evidence="7">HyVt-577</strain>
    </source>
</reference>
<dbReference type="InterPro" id="IPR009056">
    <property type="entry name" value="Cyt_c-like_dom"/>
</dbReference>
<dbReference type="Gene3D" id="1.10.760.10">
    <property type="entry name" value="Cytochrome c-like domain"/>
    <property type="match status" value="1"/>
</dbReference>
<dbReference type="Pfam" id="PF07635">
    <property type="entry name" value="PSCyt1"/>
    <property type="match status" value="1"/>
</dbReference>
<dbReference type="InterPro" id="IPR036909">
    <property type="entry name" value="Cyt_c-like_dom_sf"/>
</dbReference>
<feature type="chain" id="PRO_5030517156" description="Cytochrome c domain-containing protein" evidence="5">
    <location>
        <begin position="21"/>
        <end position="137"/>
    </location>
</feature>
<keyword evidence="2 4" id="KW-0479">Metal-binding</keyword>
<organism evidence="7">
    <name type="scientific">Caldithrix abyssi</name>
    <dbReference type="NCBI Taxonomy" id="187145"/>
    <lineage>
        <taxon>Bacteria</taxon>
        <taxon>Pseudomonadati</taxon>
        <taxon>Calditrichota</taxon>
        <taxon>Calditrichia</taxon>
        <taxon>Calditrichales</taxon>
        <taxon>Calditrichaceae</taxon>
        <taxon>Caldithrix</taxon>
    </lineage>
</organism>
<sequence length="137" mass="14726">MKVFTNVLLFLLAVVVLQNCSDQIVSTCDTEKETPQKVTFTYIQNEVFTPICVSCHGDVLQQGGLDLSSGNAYGNLVNAASTSSSLKRVQPGESQNSYLMKRLRGENGETVMPPSGKLSGALIDSIAAWIDRGAPQD</sequence>
<gene>
    <name evidence="7" type="ORF">ENK44_05890</name>
</gene>
<dbReference type="PANTHER" id="PTHR35889">
    <property type="entry name" value="CYCLOINULO-OLIGOSACCHARIDE FRUCTANOTRANSFERASE-RELATED"/>
    <property type="match status" value="1"/>
</dbReference>
<proteinExistence type="predicted"/>
<dbReference type="PANTHER" id="PTHR35889:SF3">
    <property type="entry name" value="F-BOX DOMAIN-CONTAINING PROTEIN"/>
    <property type="match status" value="1"/>
</dbReference>
<evidence type="ECO:0000313" key="7">
    <source>
        <dbReference type="EMBL" id="HGY55207.1"/>
    </source>
</evidence>
<protein>
    <recommendedName>
        <fullName evidence="6">Cytochrome c domain-containing protein</fullName>
    </recommendedName>
</protein>
<dbReference type="InterPro" id="IPR011429">
    <property type="entry name" value="Cyt_c_Planctomycete-type"/>
</dbReference>
<dbReference type="GO" id="GO:0046872">
    <property type="term" value="F:metal ion binding"/>
    <property type="evidence" value="ECO:0007669"/>
    <property type="project" value="UniProtKB-KW"/>
</dbReference>
<dbReference type="AlphaFoldDB" id="A0A7V4UD08"/>
<evidence type="ECO:0000259" key="6">
    <source>
        <dbReference type="PROSITE" id="PS51007"/>
    </source>
</evidence>
<keyword evidence="5" id="KW-0732">Signal</keyword>
<dbReference type="PROSITE" id="PS51007">
    <property type="entry name" value="CYTC"/>
    <property type="match status" value="1"/>
</dbReference>
<evidence type="ECO:0000256" key="1">
    <source>
        <dbReference type="ARBA" id="ARBA00022617"/>
    </source>
</evidence>
<evidence type="ECO:0000256" key="3">
    <source>
        <dbReference type="ARBA" id="ARBA00023004"/>
    </source>
</evidence>
<feature type="signal peptide" evidence="5">
    <location>
        <begin position="1"/>
        <end position="20"/>
    </location>
</feature>
<comment type="caution">
    <text evidence="7">The sequence shown here is derived from an EMBL/GenBank/DDBJ whole genome shotgun (WGS) entry which is preliminary data.</text>
</comment>
<dbReference type="Proteomes" id="UP000885779">
    <property type="component" value="Unassembled WGS sequence"/>
</dbReference>
<keyword evidence="3 4" id="KW-0408">Iron</keyword>
<feature type="domain" description="Cytochrome c" evidence="6">
    <location>
        <begin position="31"/>
        <end position="134"/>
    </location>
</feature>
<evidence type="ECO:0000256" key="2">
    <source>
        <dbReference type="ARBA" id="ARBA00022723"/>
    </source>
</evidence>
<name>A0A7V4UD08_CALAY</name>
<dbReference type="GO" id="GO:0020037">
    <property type="term" value="F:heme binding"/>
    <property type="evidence" value="ECO:0007669"/>
    <property type="project" value="InterPro"/>
</dbReference>
<dbReference type="GO" id="GO:0009055">
    <property type="term" value="F:electron transfer activity"/>
    <property type="evidence" value="ECO:0007669"/>
    <property type="project" value="InterPro"/>
</dbReference>
<keyword evidence="1 4" id="KW-0349">Heme</keyword>
<dbReference type="EMBL" id="DRQG01000054">
    <property type="protein sequence ID" value="HGY55207.1"/>
    <property type="molecule type" value="Genomic_DNA"/>
</dbReference>
<dbReference type="SUPFAM" id="SSF46626">
    <property type="entry name" value="Cytochrome c"/>
    <property type="match status" value="1"/>
</dbReference>
<evidence type="ECO:0000256" key="5">
    <source>
        <dbReference type="SAM" id="SignalP"/>
    </source>
</evidence>
<accession>A0A7V4UD08</accession>
<evidence type="ECO:0000256" key="4">
    <source>
        <dbReference type="PROSITE-ProRule" id="PRU00433"/>
    </source>
</evidence>